<dbReference type="HOGENOM" id="CLU_2939463_0_0_10"/>
<dbReference type="EMBL" id="CP001769">
    <property type="protein sequence ID" value="ADB40664.1"/>
    <property type="molecule type" value="Genomic_DNA"/>
</dbReference>
<protein>
    <submittedName>
        <fullName evidence="1">Uncharacterized protein</fullName>
    </submittedName>
</protein>
<reference evidence="1 2" key="1">
    <citation type="journal article" date="2010" name="Stand. Genomic Sci.">
        <title>Complete genome sequence of Spirosoma linguale type strain (1).</title>
        <authorList>
            <person name="Lail K."/>
            <person name="Sikorski J."/>
            <person name="Saunders E."/>
            <person name="Lapidus A."/>
            <person name="Glavina Del Rio T."/>
            <person name="Copeland A."/>
            <person name="Tice H."/>
            <person name="Cheng J.-F."/>
            <person name="Lucas S."/>
            <person name="Nolan M."/>
            <person name="Bruce D."/>
            <person name="Goodwin L."/>
            <person name="Pitluck S."/>
            <person name="Ivanova N."/>
            <person name="Mavromatis K."/>
            <person name="Ovchinnikova G."/>
            <person name="Pati A."/>
            <person name="Chen A."/>
            <person name="Palaniappan K."/>
            <person name="Land M."/>
            <person name="Hauser L."/>
            <person name="Chang Y.-J."/>
            <person name="Jeffries C.D."/>
            <person name="Chain P."/>
            <person name="Brettin T."/>
            <person name="Detter J.C."/>
            <person name="Schuetze A."/>
            <person name="Rohde M."/>
            <person name="Tindall B.J."/>
            <person name="Goeker M."/>
            <person name="Bristow J."/>
            <person name="Eisen J.A."/>
            <person name="Markowitz V."/>
            <person name="Hugenholtz P."/>
            <person name="Kyrpides N.C."/>
            <person name="Klenk H.-P."/>
            <person name="Chen F."/>
        </authorList>
    </citation>
    <scope>NUCLEOTIDE SEQUENCE [LARGE SCALE GENOMIC DNA]</scope>
    <source>
        <strain evidence="2">ATCC 33905 / DSM 74 / LMG 10896 / Claus 1</strain>
    </source>
</reference>
<organism evidence="1 2">
    <name type="scientific">Spirosoma linguale (strain ATCC 33905 / DSM 74 / LMG 10896 / Claus 1)</name>
    <dbReference type="NCBI Taxonomy" id="504472"/>
    <lineage>
        <taxon>Bacteria</taxon>
        <taxon>Pseudomonadati</taxon>
        <taxon>Bacteroidota</taxon>
        <taxon>Cytophagia</taxon>
        <taxon>Cytophagales</taxon>
        <taxon>Cytophagaceae</taxon>
        <taxon>Spirosoma</taxon>
    </lineage>
</organism>
<name>D2QPK5_SPILD</name>
<dbReference type="AlphaFoldDB" id="D2QPK5"/>
<sequence length="60" mass="6683">MGYIKELVGIDFEINGKPLTDQQKITLTAFIKADKVQRALQASSRKKQAESKSPIKPHSV</sequence>
<accession>D2QPK5</accession>
<dbReference type="STRING" id="504472.Slin_4686"/>
<dbReference type="RefSeq" id="WP_012929168.1">
    <property type="nucleotide sequence ID" value="NC_013730.1"/>
</dbReference>
<evidence type="ECO:0000313" key="2">
    <source>
        <dbReference type="Proteomes" id="UP000002028"/>
    </source>
</evidence>
<dbReference type="KEGG" id="sli:Slin_4686"/>
<keyword evidence="2" id="KW-1185">Reference proteome</keyword>
<gene>
    <name evidence="1" type="ordered locus">Slin_4686</name>
</gene>
<dbReference type="Proteomes" id="UP000002028">
    <property type="component" value="Chromosome"/>
</dbReference>
<evidence type="ECO:0000313" key="1">
    <source>
        <dbReference type="EMBL" id="ADB40664.1"/>
    </source>
</evidence>
<proteinExistence type="predicted"/>